<organism evidence="1 2">
    <name type="scientific">Jeotgalibacillus malaysiensis</name>
    <dbReference type="NCBI Taxonomy" id="1508404"/>
    <lineage>
        <taxon>Bacteria</taxon>
        <taxon>Bacillati</taxon>
        <taxon>Bacillota</taxon>
        <taxon>Bacilli</taxon>
        <taxon>Bacillales</taxon>
        <taxon>Caryophanaceae</taxon>
        <taxon>Jeotgalibacillus</taxon>
    </lineage>
</organism>
<evidence type="ECO:0000313" key="2">
    <source>
        <dbReference type="Proteomes" id="UP000031449"/>
    </source>
</evidence>
<dbReference type="KEGG" id="jeo:JMA_37580"/>
<dbReference type="AlphaFoldDB" id="A0A0B5ASI1"/>
<evidence type="ECO:0000313" key="1">
    <source>
        <dbReference type="EMBL" id="AJD93076.1"/>
    </source>
</evidence>
<dbReference type="Proteomes" id="UP000031449">
    <property type="component" value="Plasmid unnamed"/>
</dbReference>
<dbReference type="OrthoDB" id="2455843at2"/>
<keyword evidence="1" id="KW-0614">Plasmid</keyword>
<gene>
    <name evidence="1" type="ORF">JMA_37580</name>
</gene>
<sequence>MTWNYRIVKQVYPSNEESFDVSEVYYDENGVPHSFAPGKQVLSGDSLEDLEWVNTEIQKAFQKPVLYFDGKHLIELEPSKE</sequence>
<dbReference type="BioCyc" id="JESP1508404:G14D9-13042-MONOMER"/>
<dbReference type="HOGENOM" id="CLU_2569259_0_0_9"/>
<protein>
    <submittedName>
        <fullName evidence="1">Uncharacterized protein</fullName>
    </submittedName>
</protein>
<geneLocation type="plasmid" evidence="2"/>
<reference evidence="1 2" key="1">
    <citation type="submission" date="2014-08" db="EMBL/GenBank/DDBJ databases">
        <title>Complete genome of a marine bacteria Jeotgalibacillus malaysiensis.</title>
        <authorList>
            <person name="Yaakop A.S."/>
            <person name="Chan K.-G."/>
            <person name="Goh K.M."/>
        </authorList>
    </citation>
    <scope>NUCLEOTIDE SEQUENCE [LARGE SCALE GENOMIC DNA]</scope>
    <source>
        <strain evidence="1 2">D5</strain>
        <plasmid evidence="2">Plasmid</plasmid>
    </source>
</reference>
<proteinExistence type="predicted"/>
<accession>A0A0B5ASI1</accession>
<dbReference type="EMBL" id="CP009417">
    <property type="protein sequence ID" value="AJD93076.1"/>
    <property type="molecule type" value="Genomic_DNA"/>
</dbReference>
<name>A0A0B5ASI1_9BACL</name>
<keyword evidence="2" id="KW-1185">Reference proteome</keyword>